<dbReference type="HOGENOM" id="CLU_024893_0_0_1"/>
<feature type="domain" description="WSC" evidence="10">
    <location>
        <begin position="44"/>
        <end position="132"/>
    </location>
</feature>
<evidence type="ECO:0000259" key="10">
    <source>
        <dbReference type="PROSITE" id="PS51212"/>
    </source>
</evidence>
<dbReference type="SMART" id="SM00321">
    <property type="entry name" value="WSC"/>
    <property type="match status" value="1"/>
</dbReference>
<feature type="chain" id="PRO_5001990269" description="WSC domain-containing protein" evidence="9">
    <location>
        <begin position="22"/>
        <end position="286"/>
    </location>
</feature>
<evidence type="ECO:0000256" key="9">
    <source>
        <dbReference type="SAM" id="SignalP"/>
    </source>
</evidence>
<feature type="region of interest" description="Disordered" evidence="7">
    <location>
        <begin position="141"/>
        <end position="162"/>
    </location>
</feature>
<dbReference type="Proteomes" id="UP000039046">
    <property type="component" value="Unassembled WGS sequence"/>
</dbReference>
<name>A0A0A1TQ03_9HYPO</name>
<protein>
    <recommendedName>
        <fullName evidence="10">WSC domain-containing protein</fullName>
    </recommendedName>
</protein>
<feature type="signal peptide" evidence="9">
    <location>
        <begin position="1"/>
        <end position="21"/>
    </location>
</feature>
<evidence type="ECO:0000256" key="4">
    <source>
        <dbReference type="ARBA" id="ARBA00022989"/>
    </source>
</evidence>
<keyword evidence="12" id="KW-1185">Reference proteome</keyword>
<feature type="transmembrane region" description="Helical" evidence="8">
    <location>
        <begin position="191"/>
        <end position="215"/>
    </location>
</feature>
<dbReference type="GO" id="GO:0005886">
    <property type="term" value="C:plasma membrane"/>
    <property type="evidence" value="ECO:0007669"/>
    <property type="project" value="TreeGrafter"/>
</dbReference>
<keyword evidence="6" id="KW-0325">Glycoprotein</keyword>
<evidence type="ECO:0000256" key="3">
    <source>
        <dbReference type="ARBA" id="ARBA00022729"/>
    </source>
</evidence>
<dbReference type="EMBL" id="CDHN01000005">
    <property type="protein sequence ID" value="CEJ92987.1"/>
    <property type="molecule type" value="Genomic_DNA"/>
</dbReference>
<evidence type="ECO:0000313" key="12">
    <source>
        <dbReference type="Proteomes" id="UP000039046"/>
    </source>
</evidence>
<feature type="compositionally biased region" description="Low complexity" evidence="7">
    <location>
        <begin position="142"/>
        <end position="156"/>
    </location>
</feature>
<keyword evidence="4 8" id="KW-1133">Transmembrane helix</keyword>
<dbReference type="STRING" id="1531966.A0A0A1TQ03"/>
<dbReference type="PANTHER" id="PTHR24269">
    <property type="entry name" value="KREMEN PROTEIN"/>
    <property type="match status" value="1"/>
</dbReference>
<evidence type="ECO:0000256" key="1">
    <source>
        <dbReference type="ARBA" id="ARBA00004167"/>
    </source>
</evidence>
<proteinExistence type="predicted"/>
<evidence type="ECO:0000256" key="5">
    <source>
        <dbReference type="ARBA" id="ARBA00023136"/>
    </source>
</evidence>
<dbReference type="PROSITE" id="PS51212">
    <property type="entry name" value="WSC"/>
    <property type="match status" value="1"/>
</dbReference>
<keyword evidence="2 8" id="KW-0812">Transmembrane</keyword>
<dbReference type="OrthoDB" id="2019572at2759"/>
<accession>A0A0A1TQ03</accession>
<dbReference type="AlphaFoldDB" id="A0A0A1TQ03"/>
<evidence type="ECO:0000313" key="11">
    <source>
        <dbReference type="EMBL" id="CEJ92987.1"/>
    </source>
</evidence>
<evidence type="ECO:0000256" key="7">
    <source>
        <dbReference type="SAM" id="MobiDB-lite"/>
    </source>
</evidence>
<sequence length="286" mass="29590">MQPHSVLATLVFAAIPASANGNHKHLHARSQVTNNKSVPDAINQITFAGCYSNKGNMTMVPPKPQLSVGGCEPACKEKGYPAFGMDATTCYCGWAYPPTGDKVSDSKCDGECPYWKQDSCGGFGTYSIYNRGIIKPASLAKGDGSSDVGGSSTSSSKPAGTNTAASTIVVTAPASSSADNSGSTGGGPNTVAIAVGVVVGVIGIAAIIGGAFFFIRRRRNAQLEEEHRRNAAVNAFISGSKPPSTSGGLSMTDARLDPVAVHRRLSDGSIADNEDYSRRILRVTNA</sequence>
<dbReference type="Pfam" id="PF01822">
    <property type="entry name" value="WSC"/>
    <property type="match status" value="1"/>
</dbReference>
<organism evidence="11 12">
    <name type="scientific">[Torrubiella] hemipterigena</name>
    <dbReference type="NCBI Taxonomy" id="1531966"/>
    <lineage>
        <taxon>Eukaryota</taxon>
        <taxon>Fungi</taxon>
        <taxon>Dikarya</taxon>
        <taxon>Ascomycota</taxon>
        <taxon>Pezizomycotina</taxon>
        <taxon>Sordariomycetes</taxon>
        <taxon>Hypocreomycetidae</taxon>
        <taxon>Hypocreales</taxon>
        <taxon>Clavicipitaceae</taxon>
        <taxon>Clavicipitaceae incertae sedis</taxon>
        <taxon>'Torrubiella' clade</taxon>
    </lineage>
</organism>
<reference evidence="11 12" key="1">
    <citation type="journal article" date="2015" name="Genome Announc.">
        <title>Draft Genome Sequence and Gene Annotation of the Entomopathogenic Fungus Verticillium hemipterigenum.</title>
        <authorList>
            <person name="Horn F."/>
            <person name="Habel A."/>
            <person name="Scharf D.H."/>
            <person name="Dworschak J."/>
            <person name="Brakhage A.A."/>
            <person name="Guthke R."/>
            <person name="Hertweck C."/>
            <person name="Linde J."/>
        </authorList>
    </citation>
    <scope>NUCLEOTIDE SEQUENCE [LARGE SCALE GENOMIC DNA]</scope>
</reference>
<keyword evidence="5 8" id="KW-0472">Membrane</keyword>
<dbReference type="InterPro" id="IPR002889">
    <property type="entry name" value="WSC_carb-bd"/>
</dbReference>
<dbReference type="PANTHER" id="PTHR24269:SF16">
    <property type="entry name" value="PROTEIN SLG1"/>
    <property type="match status" value="1"/>
</dbReference>
<dbReference type="InterPro" id="IPR051836">
    <property type="entry name" value="Kremen_rcpt"/>
</dbReference>
<comment type="subcellular location">
    <subcellularLocation>
        <location evidence="1">Membrane</location>
        <topology evidence="1">Single-pass membrane protein</topology>
    </subcellularLocation>
</comment>
<evidence type="ECO:0000256" key="8">
    <source>
        <dbReference type="SAM" id="Phobius"/>
    </source>
</evidence>
<keyword evidence="3 9" id="KW-0732">Signal</keyword>
<evidence type="ECO:0000256" key="2">
    <source>
        <dbReference type="ARBA" id="ARBA00022692"/>
    </source>
</evidence>
<gene>
    <name evidence="11" type="ORF">VHEMI08608</name>
</gene>
<evidence type="ECO:0000256" key="6">
    <source>
        <dbReference type="ARBA" id="ARBA00023180"/>
    </source>
</evidence>